<evidence type="ECO:0000256" key="10">
    <source>
        <dbReference type="ARBA" id="ARBA00022840"/>
    </source>
</evidence>
<evidence type="ECO:0000259" key="19">
    <source>
        <dbReference type="PROSITE" id="PS50026"/>
    </source>
</evidence>
<keyword evidence="12 17" id="KW-0472">Membrane</keyword>
<evidence type="ECO:0000256" key="7">
    <source>
        <dbReference type="ARBA" id="ARBA00022737"/>
    </source>
</evidence>
<comment type="caution">
    <text evidence="20">The sequence shown here is derived from an EMBL/GenBank/DDBJ whole genome shotgun (WGS) entry which is preliminary data.</text>
</comment>
<feature type="domain" description="EGF-like" evidence="19">
    <location>
        <begin position="209"/>
        <end position="250"/>
    </location>
</feature>
<keyword evidence="9" id="KW-0418">Kinase</keyword>
<keyword evidence="5 17" id="KW-0812">Transmembrane</keyword>
<evidence type="ECO:0000256" key="15">
    <source>
        <dbReference type="ARBA" id="ARBA00047951"/>
    </source>
</evidence>
<dbReference type="AlphaFoldDB" id="A0AAN7EIQ3"/>
<dbReference type="InterPro" id="IPR000742">
    <property type="entry name" value="EGF"/>
</dbReference>
<dbReference type="InterPro" id="IPR045274">
    <property type="entry name" value="WAK-like"/>
</dbReference>
<keyword evidence="6" id="KW-0732">Signal</keyword>
<feature type="transmembrane region" description="Helical" evidence="17">
    <location>
        <begin position="260"/>
        <end position="281"/>
    </location>
</feature>
<reference evidence="20 21" key="1">
    <citation type="journal article" date="2023" name="G3 (Bethesda)">
        <title>A haplotype-resolved chromosome-scale genome for Quercus rubra L. provides insights into the genetics of adaptive traits for red oak species.</title>
        <authorList>
            <person name="Kapoor B."/>
            <person name="Jenkins J."/>
            <person name="Schmutz J."/>
            <person name="Zhebentyayeva T."/>
            <person name="Kuelheim C."/>
            <person name="Coggeshall M."/>
            <person name="Heim C."/>
            <person name="Lasky J.R."/>
            <person name="Leites L."/>
            <person name="Islam-Faridi N."/>
            <person name="Romero-Severson J."/>
            <person name="DeLeo V.L."/>
            <person name="Lucas S.M."/>
            <person name="Lazic D."/>
            <person name="Gailing O."/>
            <person name="Carlson J."/>
            <person name="Staton M."/>
        </authorList>
    </citation>
    <scope>NUCLEOTIDE SEQUENCE [LARGE SCALE GENOMIC DNA]</scope>
    <source>
        <strain evidence="20">Pseudo-F2</strain>
    </source>
</reference>
<dbReference type="PROSITE" id="PS50026">
    <property type="entry name" value="EGF_3"/>
    <property type="match status" value="1"/>
</dbReference>
<dbReference type="FunFam" id="3.30.200.20:FF:000043">
    <property type="entry name" value="Wall-associated receptor kinase 2"/>
    <property type="match status" value="1"/>
</dbReference>
<dbReference type="GO" id="GO:0005886">
    <property type="term" value="C:plasma membrane"/>
    <property type="evidence" value="ECO:0007669"/>
    <property type="project" value="TreeGrafter"/>
</dbReference>
<dbReference type="InterPro" id="IPR000152">
    <property type="entry name" value="EGF-type_Asp/Asn_hydroxyl_site"/>
</dbReference>
<evidence type="ECO:0000259" key="18">
    <source>
        <dbReference type="PROSITE" id="PS50011"/>
    </source>
</evidence>
<dbReference type="SUPFAM" id="SSF56112">
    <property type="entry name" value="Protein kinase-like (PK-like)"/>
    <property type="match status" value="1"/>
</dbReference>
<dbReference type="Pfam" id="PF07645">
    <property type="entry name" value="EGF_CA"/>
    <property type="match status" value="1"/>
</dbReference>
<comment type="subcellular location">
    <subcellularLocation>
        <location evidence="1">Membrane</location>
        <topology evidence="1">Single-pass type I membrane protein</topology>
    </subcellularLocation>
</comment>
<gene>
    <name evidence="20" type="ORF">RGQ29_030882</name>
</gene>
<dbReference type="FunFam" id="1.10.510.10:FF:000084">
    <property type="entry name" value="Wall-associated receptor kinase 2"/>
    <property type="match status" value="1"/>
</dbReference>
<name>A0AAN7EIQ3_QUERU</name>
<dbReference type="Gene3D" id="1.10.510.10">
    <property type="entry name" value="Transferase(Phosphotransferase) domain 1"/>
    <property type="match status" value="1"/>
</dbReference>
<evidence type="ECO:0000256" key="11">
    <source>
        <dbReference type="ARBA" id="ARBA00022989"/>
    </source>
</evidence>
<proteinExistence type="predicted"/>
<dbReference type="EMBL" id="JAXUIC010000009">
    <property type="protein sequence ID" value="KAK4572637.1"/>
    <property type="molecule type" value="Genomic_DNA"/>
</dbReference>
<comment type="catalytic activity">
    <reaction evidence="14">
        <text>L-seryl-[protein] + ATP = O-phospho-L-seryl-[protein] + ADP + H(+)</text>
        <dbReference type="Rhea" id="RHEA:17989"/>
        <dbReference type="Rhea" id="RHEA-COMP:9863"/>
        <dbReference type="Rhea" id="RHEA-COMP:11604"/>
        <dbReference type="ChEBI" id="CHEBI:15378"/>
        <dbReference type="ChEBI" id="CHEBI:29999"/>
        <dbReference type="ChEBI" id="CHEBI:30616"/>
        <dbReference type="ChEBI" id="CHEBI:83421"/>
        <dbReference type="ChEBI" id="CHEBI:456216"/>
    </reaction>
</comment>
<dbReference type="GO" id="GO:0005509">
    <property type="term" value="F:calcium ion binding"/>
    <property type="evidence" value="ECO:0007669"/>
    <property type="project" value="InterPro"/>
</dbReference>
<evidence type="ECO:0000256" key="16">
    <source>
        <dbReference type="PROSITE-ProRule" id="PRU00076"/>
    </source>
</evidence>
<keyword evidence="7" id="KW-0677">Repeat</keyword>
<sequence length="619" mass="69405">MIVTNISIKGEIDILMFKSRDCYDDSVEFRESNNGSILSVRRLTVSVTKNKFVAVGCDTYAYLNGKLNGSEFSTGCLSRCKNIQNIVDGNCSGIGCCQIPIPEGLKRVSFKAYNFNRYEDVWDFSPCSYAFIIQEDKFKFSSDNLTSLRNTRRLPMVLDWAVGNERCEAAQNKENYLCGANSICIDLNPNSGPGYRCNCKNGYEGNPYLKDGCQDEKNNTCKSNGKCVNVPGSFHCVCIEGYHLDTEACVADQPARKSSLAINLAIGVGIGLIVMLASRIFTTEELKKATNNYDETLIIGQGGFDTVFKGFLPDNRIVAIKKSKIVDENQIEQFINEVVALSQINHRNVVKLLGCCLENPIPLLVYEFIPNGTLFEYIHNENKVSWEIRLRIATESVKALPYLYSVAFTPIIHRGVKPSNILLDSSYTAKVSDFGALRLIPLDQTELATMVRGTIGYLDLEYLQTSQLTDKSDVYSFGVILVELLTGRKALSFDKLEMERSLVTYFLLSLKENRLYEVLEKHITNEGNAKQLKEVANIAKKCLKLKGEDRPTMKEVATELEGLRRMEKHSWVNADFNSEETEHLLVGTSNSSKYDVRNNSIDIYDSIKDHIILDFDGGG</sequence>
<dbReference type="SMART" id="SM00179">
    <property type="entry name" value="EGF_CA"/>
    <property type="match status" value="1"/>
</dbReference>
<dbReference type="InterPro" id="IPR009030">
    <property type="entry name" value="Growth_fac_rcpt_cys_sf"/>
</dbReference>
<dbReference type="PROSITE" id="PS50011">
    <property type="entry name" value="PROTEIN_KINASE_DOM"/>
    <property type="match status" value="1"/>
</dbReference>
<keyword evidence="10" id="KW-0067">ATP-binding</keyword>
<dbReference type="Pfam" id="PF07714">
    <property type="entry name" value="PK_Tyr_Ser-Thr"/>
    <property type="match status" value="1"/>
</dbReference>
<keyword evidence="11 17" id="KW-1133">Transmembrane helix</keyword>
<dbReference type="PANTHER" id="PTHR27005">
    <property type="entry name" value="WALL-ASSOCIATED RECEPTOR KINASE-LIKE 21"/>
    <property type="match status" value="1"/>
</dbReference>
<evidence type="ECO:0000256" key="5">
    <source>
        <dbReference type="ARBA" id="ARBA00022692"/>
    </source>
</evidence>
<dbReference type="CDD" id="cd00054">
    <property type="entry name" value="EGF_CA"/>
    <property type="match status" value="1"/>
</dbReference>
<keyword evidence="2" id="KW-0723">Serine/threonine-protein kinase</keyword>
<dbReference type="InterPro" id="IPR001245">
    <property type="entry name" value="Ser-Thr/Tyr_kinase_cat_dom"/>
</dbReference>
<evidence type="ECO:0000256" key="2">
    <source>
        <dbReference type="ARBA" id="ARBA00022527"/>
    </source>
</evidence>
<comment type="catalytic activity">
    <reaction evidence="15">
        <text>L-threonyl-[protein] + ATP = O-phospho-L-threonyl-[protein] + ADP + H(+)</text>
        <dbReference type="Rhea" id="RHEA:46608"/>
        <dbReference type="Rhea" id="RHEA-COMP:11060"/>
        <dbReference type="Rhea" id="RHEA-COMP:11605"/>
        <dbReference type="ChEBI" id="CHEBI:15378"/>
        <dbReference type="ChEBI" id="CHEBI:30013"/>
        <dbReference type="ChEBI" id="CHEBI:30616"/>
        <dbReference type="ChEBI" id="CHEBI:61977"/>
        <dbReference type="ChEBI" id="CHEBI:456216"/>
    </reaction>
</comment>
<dbReference type="GO" id="GO:0004674">
    <property type="term" value="F:protein serine/threonine kinase activity"/>
    <property type="evidence" value="ECO:0007669"/>
    <property type="project" value="UniProtKB-KW"/>
</dbReference>
<dbReference type="PANTHER" id="PTHR27005:SF468">
    <property type="entry name" value="OS01G0310500 PROTEIN"/>
    <property type="match status" value="1"/>
</dbReference>
<keyword evidence="21" id="KW-1185">Reference proteome</keyword>
<accession>A0AAN7EIQ3</accession>
<evidence type="ECO:0000256" key="4">
    <source>
        <dbReference type="ARBA" id="ARBA00022679"/>
    </source>
</evidence>
<evidence type="ECO:0000313" key="21">
    <source>
        <dbReference type="Proteomes" id="UP001324115"/>
    </source>
</evidence>
<dbReference type="Gene3D" id="2.90.20.10">
    <property type="entry name" value="Plasmodium vivax P25 domain"/>
    <property type="match status" value="1"/>
</dbReference>
<dbReference type="InterPro" id="IPR000719">
    <property type="entry name" value="Prot_kinase_dom"/>
</dbReference>
<dbReference type="Proteomes" id="UP001324115">
    <property type="component" value="Unassembled WGS sequence"/>
</dbReference>
<organism evidence="20 21">
    <name type="scientific">Quercus rubra</name>
    <name type="common">Northern red oak</name>
    <name type="synonym">Quercus borealis</name>
    <dbReference type="NCBI Taxonomy" id="3512"/>
    <lineage>
        <taxon>Eukaryota</taxon>
        <taxon>Viridiplantae</taxon>
        <taxon>Streptophyta</taxon>
        <taxon>Embryophyta</taxon>
        <taxon>Tracheophyta</taxon>
        <taxon>Spermatophyta</taxon>
        <taxon>Magnoliopsida</taxon>
        <taxon>eudicotyledons</taxon>
        <taxon>Gunneridae</taxon>
        <taxon>Pentapetalae</taxon>
        <taxon>rosids</taxon>
        <taxon>fabids</taxon>
        <taxon>Fagales</taxon>
        <taxon>Fagaceae</taxon>
        <taxon>Quercus</taxon>
    </lineage>
</organism>
<dbReference type="InterPro" id="IPR001881">
    <property type="entry name" value="EGF-like_Ca-bd_dom"/>
</dbReference>
<keyword evidence="13" id="KW-1015">Disulfide bond</keyword>
<evidence type="ECO:0000256" key="6">
    <source>
        <dbReference type="ARBA" id="ARBA00022729"/>
    </source>
</evidence>
<evidence type="ECO:0000256" key="13">
    <source>
        <dbReference type="ARBA" id="ARBA00023157"/>
    </source>
</evidence>
<evidence type="ECO:0000256" key="8">
    <source>
        <dbReference type="ARBA" id="ARBA00022741"/>
    </source>
</evidence>
<evidence type="ECO:0000256" key="1">
    <source>
        <dbReference type="ARBA" id="ARBA00004479"/>
    </source>
</evidence>
<keyword evidence="4" id="KW-0808">Transferase</keyword>
<protein>
    <submittedName>
        <fullName evidence="20">Uncharacterized protein</fullName>
    </submittedName>
</protein>
<dbReference type="PROSITE" id="PS01186">
    <property type="entry name" value="EGF_2"/>
    <property type="match status" value="1"/>
</dbReference>
<keyword evidence="3 16" id="KW-0245">EGF-like domain</keyword>
<dbReference type="PROSITE" id="PS00010">
    <property type="entry name" value="ASX_HYDROXYL"/>
    <property type="match status" value="1"/>
</dbReference>
<dbReference type="GO" id="GO:0005524">
    <property type="term" value="F:ATP binding"/>
    <property type="evidence" value="ECO:0007669"/>
    <property type="project" value="UniProtKB-KW"/>
</dbReference>
<evidence type="ECO:0000256" key="3">
    <source>
        <dbReference type="ARBA" id="ARBA00022536"/>
    </source>
</evidence>
<dbReference type="GO" id="GO:0007166">
    <property type="term" value="P:cell surface receptor signaling pathway"/>
    <property type="evidence" value="ECO:0007669"/>
    <property type="project" value="InterPro"/>
</dbReference>
<dbReference type="InterPro" id="IPR011009">
    <property type="entry name" value="Kinase-like_dom_sf"/>
</dbReference>
<feature type="domain" description="Protein kinase" evidence="18">
    <location>
        <begin position="293"/>
        <end position="572"/>
    </location>
</feature>
<evidence type="ECO:0000256" key="12">
    <source>
        <dbReference type="ARBA" id="ARBA00023136"/>
    </source>
</evidence>
<evidence type="ECO:0000313" key="20">
    <source>
        <dbReference type="EMBL" id="KAK4572637.1"/>
    </source>
</evidence>
<evidence type="ECO:0000256" key="17">
    <source>
        <dbReference type="SAM" id="Phobius"/>
    </source>
</evidence>
<dbReference type="Gene3D" id="3.30.200.20">
    <property type="entry name" value="Phosphorylase Kinase, domain 1"/>
    <property type="match status" value="1"/>
</dbReference>
<dbReference type="InterPro" id="IPR049883">
    <property type="entry name" value="NOTCH1_EGF-like"/>
</dbReference>
<dbReference type="SUPFAM" id="SSF57184">
    <property type="entry name" value="Growth factor receptor domain"/>
    <property type="match status" value="1"/>
</dbReference>
<comment type="caution">
    <text evidence="16">Lacks conserved residue(s) required for the propagation of feature annotation.</text>
</comment>
<dbReference type="SMART" id="SM00181">
    <property type="entry name" value="EGF"/>
    <property type="match status" value="2"/>
</dbReference>
<evidence type="ECO:0000256" key="14">
    <source>
        <dbReference type="ARBA" id="ARBA00047558"/>
    </source>
</evidence>
<keyword evidence="8" id="KW-0547">Nucleotide-binding</keyword>
<evidence type="ECO:0000256" key="9">
    <source>
        <dbReference type="ARBA" id="ARBA00022777"/>
    </source>
</evidence>